<evidence type="ECO:0000256" key="4">
    <source>
        <dbReference type="ARBA" id="ARBA00023136"/>
    </source>
</evidence>
<dbReference type="InterPro" id="IPR011701">
    <property type="entry name" value="MFS"/>
</dbReference>
<feature type="transmembrane region" description="Helical" evidence="5">
    <location>
        <begin position="331"/>
        <end position="356"/>
    </location>
</feature>
<evidence type="ECO:0000256" key="3">
    <source>
        <dbReference type="ARBA" id="ARBA00022989"/>
    </source>
</evidence>
<dbReference type="CDD" id="cd17319">
    <property type="entry name" value="MFS_ExuT_GudP_like"/>
    <property type="match status" value="1"/>
</dbReference>
<evidence type="ECO:0000259" key="6">
    <source>
        <dbReference type="PROSITE" id="PS50850"/>
    </source>
</evidence>
<proteinExistence type="predicted"/>
<feature type="transmembrane region" description="Helical" evidence="5">
    <location>
        <begin position="368"/>
        <end position="388"/>
    </location>
</feature>
<evidence type="ECO:0000256" key="1">
    <source>
        <dbReference type="ARBA" id="ARBA00004141"/>
    </source>
</evidence>
<dbReference type="PROSITE" id="PS50850">
    <property type="entry name" value="MFS"/>
    <property type="match status" value="1"/>
</dbReference>
<feature type="domain" description="Major facilitator superfamily (MFS) profile" evidence="6">
    <location>
        <begin position="16"/>
        <end position="420"/>
    </location>
</feature>
<dbReference type="Proteomes" id="UP000289437">
    <property type="component" value="Unassembled WGS sequence"/>
</dbReference>
<comment type="subcellular location">
    <subcellularLocation>
        <location evidence="1">Membrane</location>
        <topology evidence="1">Multi-pass membrane protein</topology>
    </subcellularLocation>
</comment>
<reference evidence="8" key="2">
    <citation type="submission" date="2019-02" db="EMBL/GenBank/DDBJ databases">
        <title>Granulicella sibirica sp. nov., a psychrotolerant acidobacterium isolated from an organic soil layer in forested tundra, West Siberia.</title>
        <authorList>
            <person name="Oshkin I.Y."/>
            <person name="Kulichevskaya I.S."/>
            <person name="Rijpstra W.I.C."/>
            <person name="Sinninghe Damste J.S."/>
            <person name="Rakitin A.L."/>
            <person name="Ravin N.V."/>
            <person name="Dedysh S.N."/>
        </authorList>
    </citation>
    <scope>NUCLEOTIDE SEQUENCE [LARGE SCALE GENOMIC DNA]</scope>
    <source>
        <strain evidence="8">AF10</strain>
    </source>
</reference>
<evidence type="ECO:0000313" key="7">
    <source>
        <dbReference type="EMBL" id="RXH58419.1"/>
    </source>
</evidence>
<keyword evidence="8" id="KW-1185">Reference proteome</keyword>
<evidence type="ECO:0000313" key="8">
    <source>
        <dbReference type="Proteomes" id="UP000289437"/>
    </source>
</evidence>
<evidence type="ECO:0000256" key="5">
    <source>
        <dbReference type="SAM" id="Phobius"/>
    </source>
</evidence>
<feature type="transmembrane region" description="Helical" evidence="5">
    <location>
        <begin position="170"/>
        <end position="190"/>
    </location>
</feature>
<reference evidence="7 8" key="1">
    <citation type="submission" date="2018-11" db="EMBL/GenBank/DDBJ databases">
        <authorList>
            <person name="Mardanov A.V."/>
            <person name="Ravin N.V."/>
            <person name="Dedysh S.N."/>
        </authorList>
    </citation>
    <scope>NUCLEOTIDE SEQUENCE [LARGE SCALE GENOMIC DNA]</scope>
    <source>
        <strain evidence="7 8">AF10</strain>
    </source>
</reference>
<dbReference type="Gene3D" id="1.20.1250.20">
    <property type="entry name" value="MFS general substrate transporter like domains"/>
    <property type="match status" value="2"/>
</dbReference>
<dbReference type="PANTHER" id="PTHR11662:SF399">
    <property type="entry name" value="FI19708P1-RELATED"/>
    <property type="match status" value="1"/>
</dbReference>
<feature type="transmembrane region" description="Helical" evidence="5">
    <location>
        <begin position="233"/>
        <end position="254"/>
    </location>
</feature>
<protein>
    <submittedName>
        <fullName evidence="7">D-galactonate transporter</fullName>
    </submittedName>
</protein>
<dbReference type="InterPro" id="IPR020846">
    <property type="entry name" value="MFS_dom"/>
</dbReference>
<feature type="transmembrane region" description="Helical" evidence="5">
    <location>
        <begin position="274"/>
        <end position="295"/>
    </location>
</feature>
<dbReference type="EMBL" id="RDSM01000001">
    <property type="protein sequence ID" value="RXH58419.1"/>
    <property type="molecule type" value="Genomic_DNA"/>
</dbReference>
<dbReference type="GO" id="GO:0022857">
    <property type="term" value="F:transmembrane transporter activity"/>
    <property type="evidence" value="ECO:0007669"/>
    <property type="project" value="InterPro"/>
</dbReference>
<feature type="transmembrane region" description="Helical" evidence="5">
    <location>
        <begin position="35"/>
        <end position="55"/>
    </location>
</feature>
<feature type="transmembrane region" description="Helical" evidence="5">
    <location>
        <begin position="307"/>
        <end position="325"/>
    </location>
</feature>
<dbReference type="PANTHER" id="PTHR11662">
    <property type="entry name" value="SOLUTE CARRIER FAMILY 17"/>
    <property type="match status" value="1"/>
</dbReference>
<keyword evidence="4 5" id="KW-0472">Membrane</keyword>
<dbReference type="InterPro" id="IPR050382">
    <property type="entry name" value="MFS_Na/Anion_cotransporter"/>
</dbReference>
<keyword evidence="3 5" id="KW-1133">Transmembrane helix</keyword>
<organism evidence="7 8">
    <name type="scientific">Granulicella sibirica</name>
    <dbReference type="NCBI Taxonomy" id="2479048"/>
    <lineage>
        <taxon>Bacteria</taxon>
        <taxon>Pseudomonadati</taxon>
        <taxon>Acidobacteriota</taxon>
        <taxon>Terriglobia</taxon>
        <taxon>Terriglobales</taxon>
        <taxon>Acidobacteriaceae</taxon>
        <taxon>Granulicella</taxon>
    </lineage>
</organism>
<name>A0A4Q0T8Q9_9BACT</name>
<gene>
    <name evidence="7" type="ORF">GRAN_1729</name>
</gene>
<accession>A0A4Q0T8Q9</accession>
<dbReference type="AlphaFoldDB" id="A0A4Q0T8Q9"/>
<keyword evidence="2 5" id="KW-0812">Transmembrane</keyword>
<dbReference type="RefSeq" id="WP_241654408.1">
    <property type="nucleotide sequence ID" value="NZ_RDSM01000001.1"/>
</dbReference>
<evidence type="ECO:0000256" key="2">
    <source>
        <dbReference type="ARBA" id="ARBA00022692"/>
    </source>
</evidence>
<dbReference type="GO" id="GO:0016020">
    <property type="term" value="C:membrane"/>
    <property type="evidence" value="ECO:0007669"/>
    <property type="project" value="UniProtKB-SubCell"/>
</dbReference>
<dbReference type="Pfam" id="PF07690">
    <property type="entry name" value="MFS_1"/>
    <property type="match status" value="1"/>
</dbReference>
<feature type="transmembrane region" description="Helical" evidence="5">
    <location>
        <begin position="12"/>
        <end position="29"/>
    </location>
</feature>
<dbReference type="SUPFAM" id="SSF103473">
    <property type="entry name" value="MFS general substrate transporter"/>
    <property type="match status" value="1"/>
</dbReference>
<dbReference type="InterPro" id="IPR036259">
    <property type="entry name" value="MFS_trans_sf"/>
</dbReference>
<comment type="caution">
    <text evidence="7">The sequence shown here is derived from an EMBL/GenBank/DDBJ whole genome shotgun (WGS) entry which is preliminary data.</text>
</comment>
<sequence>MVEDRAVEVPRRRWRIAWLLALGVLVNYLDRVNLSVSHAALVTTFGISTVTFGYLSAAYNWTYALCQLPVGILLDKFGVRKVGRISTFIWGMASFAAAITPNIPGFFGARLLLGVGEAPIFPSNAKAVGLWFPKKERSFSTSLFDSSAKLASALGVPLVGMLLIRVGWRWSFAATGLISLGYFVLFSRVYRDPKEDPKLTEVERNYIERDDGVSLQPEPPPASIGYLMRQKKMIGLALGFGAYNYVFYLLLTFLPTYLSSALGVDLLHSFLYTGVPWLFATCTELITGYIADRLIQRGWDANPVRKTVLVCGTAFGLGIFGAAHATTPTEALLWISMSISGLSAASSIGWCIPALIAPRGSVGSVGAITNLSGQISGIVAPILTGYVVSVTHSYVWVFAIPAIYLLIGISGYVFLLGRLTQIPPQPVPSA</sequence>
<feature type="transmembrane region" description="Helical" evidence="5">
    <location>
        <begin position="394"/>
        <end position="415"/>
    </location>
</feature>